<dbReference type="SUPFAM" id="SSF46894">
    <property type="entry name" value="C-terminal effector domain of the bipartite response regulators"/>
    <property type="match status" value="1"/>
</dbReference>
<keyword evidence="7" id="KW-0614">Plasmid</keyword>
<dbReference type="PRINTS" id="PR00038">
    <property type="entry name" value="HTHLUXR"/>
</dbReference>
<dbReference type="InterPro" id="IPR000792">
    <property type="entry name" value="Tscrpt_reg_LuxR_C"/>
</dbReference>
<dbReference type="PANTHER" id="PTHR44688:SF16">
    <property type="entry name" value="DNA-BINDING TRANSCRIPTIONAL ACTIVATOR DEVR_DOSR"/>
    <property type="match status" value="1"/>
</dbReference>
<sequence>MTIPPLSCVAVLDDDADFAAAVARLLVRQGFEARFFTRPEDLLGQMPVQRFGCVVSDIQMGQIDGFTFAERLRTRDPCVALVFMTAWPTTAHAVDAVRCHGGLDYLEKPLDEERLIAAVREGLAWSARQCQIEQATGAFTRREREVFDWLVNGHSNKEIAERMGISARTVEDHRAAIMAKTRVNGLAQLVALSRGKA</sequence>
<dbReference type="InterPro" id="IPR036388">
    <property type="entry name" value="WH-like_DNA-bd_sf"/>
</dbReference>
<dbReference type="PANTHER" id="PTHR44688">
    <property type="entry name" value="DNA-BINDING TRANSCRIPTIONAL ACTIVATOR DEVR_DOSR"/>
    <property type="match status" value="1"/>
</dbReference>
<reference evidence="7 8" key="1">
    <citation type="submission" date="2023-02" db="EMBL/GenBank/DDBJ databases">
        <title>Genome sequence of Novosphingobium humi KACC 19094.</title>
        <authorList>
            <person name="Kim S."/>
            <person name="Heo J."/>
            <person name="Kwon S.-W."/>
        </authorList>
    </citation>
    <scope>NUCLEOTIDE SEQUENCE [LARGE SCALE GENOMIC DNA]</scope>
    <source>
        <strain evidence="7 8">KACC 19094</strain>
        <plasmid evidence="7 8">unnamed3</plasmid>
    </source>
</reference>
<evidence type="ECO:0000256" key="2">
    <source>
        <dbReference type="ARBA" id="ARBA00023125"/>
    </source>
</evidence>
<organism evidence="7 8">
    <name type="scientific">Novosphingobium humi</name>
    <dbReference type="NCBI Taxonomy" id="2282397"/>
    <lineage>
        <taxon>Bacteria</taxon>
        <taxon>Pseudomonadati</taxon>
        <taxon>Pseudomonadota</taxon>
        <taxon>Alphaproteobacteria</taxon>
        <taxon>Sphingomonadales</taxon>
        <taxon>Sphingomonadaceae</taxon>
        <taxon>Novosphingobium</taxon>
    </lineage>
</organism>
<keyword evidence="3" id="KW-0804">Transcription</keyword>
<dbReference type="InterPro" id="IPR011006">
    <property type="entry name" value="CheY-like_superfamily"/>
</dbReference>
<accession>A0ABY7U424</accession>
<protein>
    <submittedName>
        <fullName evidence="7">Response regulator</fullName>
    </submittedName>
</protein>
<dbReference type="InterPro" id="IPR001789">
    <property type="entry name" value="Sig_transdc_resp-reg_receiver"/>
</dbReference>
<feature type="domain" description="Response regulatory" evidence="6">
    <location>
        <begin position="8"/>
        <end position="123"/>
    </location>
</feature>
<name>A0ABY7U424_9SPHN</name>
<dbReference type="CDD" id="cd06170">
    <property type="entry name" value="LuxR_C_like"/>
    <property type="match status" value="1"/>
</dbReference>
<proteinExistence type="predicted"/>
<evidence type="ECO:0000256" key="3">
    <source>
        <dbReference type="ARBA" id="ARBA00023163"/>
    </source>
</evidence>
<keyword evidence="4" id="KW-0597">Phosphoprotein</keyword>
<evidence type="ECO:0000256" key="4">
    <source>
        <dbReference type="PROSITE-ProRule" id="PRU00169"/>
    </source>
</evidence>
<dbReference type="SUPFAM" id="SSF52172">
    <property type="entry name" value="CheY-like"/>
    <property type="match status" value="1"/>
</dbReference>
<evidence type="ECO:0000313" key="8">
    <source>
        <dbReference type="Proteomes" id="UP001218231"/>
    </source>
</evidence>
<keyword evidence="1" id="KW-0805">Transcription regulation</keyword>
<dbReference type="SMART" id="SM00448">
    <property type="entry name" value="REC"/>
    <property type="match status" value="1"/>
</dbReference>
<dbReference type="Pfam" id="PF00196">
    <property type="entry name" value="GerE"/>
    <property type="match status" value="1"/>
</dbReference>
<dbReference type="Proteomes" id="UP001218231">
    <property type="component" value="Plasmid unnamed3"/>
</dbReference>
<dbReference type="RefSeq" id="WP_273620509.1">
    <property type="nucleotide sequence ID" value="NZ_CP117420.1"/>
</dbReference>
<evidence type="ECO:0000313" key="7">
    <source>
        <dbReference type="EMBL" id="WCT80242.1"/>
    </source>
</evidence>
<keyword evidence="2" id="KW-0238">DNA-binding</keyword>
<evidence type="ECO:0000259" key="5">
    <source>
        <dbReference type="PROSITE" id="PS50043"/>
    </source>
</evidence>
<dbReference type="PROSITE" id="PS50043">
    <property type="entry name" value="HTH_LUXR_2"/>
    <property type="match status" value="1"/>
</dbReference>
<dbReference type="Gene3D" id="3.40.50.2300">
    <property type="match status" value="1"/>
</dbReference>
<dbReference type="InterPro" id="IPR016032">
    <property type="entry name" value="Sig_transdc_resp-reg_C-effctor"/>
</dbReference>
<dbReference type="Pfam" id="PF00072">
    <property type="entry name" value="Response_reg"/>
    <property type="match status" value="1"/>
</dbReference>
<feature type="modified residue" description="4-aspartylphosphate" evidence="4">
    <location>
        <position position="57"/>
    </location>
</feature>
<geneLocation type="plasmid" evidence="7 8">
    <name>unnamed3</name>
</geneLocation>
<feature type="domain" description="HTH luxR-type" evidence="5">
    <location>
        <begin position="132"/>
        <end position="197"/>
    </location>
</feature>
<keyword evidence="8" id="KW-1185">Reference proteome</keyword>
<dbReference type="EMBL" id="CP117420">
    <property type="protein sequence ID" value="WCT80242.1"/>
    <property type="molecule type" value="Genomic_DNA"/>
</dbReference>
<dbReference type="Gene3D" id="1.10.10.10">
    <property type="entry name" value="Winged helix-like DNA-binding domain superfamily/Winged helix DNA-binding domain"/>
    <property type="match status" value="1"/>
</dbReference>
<dbReference type="PROSITE" id="PS00622">
    <property type="entry name" value="HTH_LUXR_1"/>
    <property type="match status" value="1"/>
</dbReference>
<evidence type="ECO:0000256" key="1">
    <source>
        <dbReference type="ARBA" id="ARBA00023015"/>
    </source>
</evidence>
<gene>
    <name evidence="7" type="ORF">PQ457_22110</name>
</gene>
<evidence type="ECO:0000259" key="6">
    <source>
        <dbReference type="PROSITE" id="PS50110"/>
    </source>
</evidence>
<dbReference type="PROSITE" id="PS50110">
    <property type="entry name" value="RESPONSE_REGULATORY"/>
    <property type="match status" value="1"/>
</dbReference>
<dbReference type="SMART" id="SM00421">
    <property type="entry name" value="HTH_LUXR"/>
    <property type="match status" value="1"/>
</dbReference>